<dbReference type="AlphaFoldDB" id="A0A2W4WUR8"/>
<protein>
    <recommendedName>
        <fullName evidence="3">DUF4352 domain-containing protein</fullName>
    </recommendedName>
</protein>
<evidence type="ECO:0000313" key="1">
    <source>
        <dbReference type="EMBL" id="PZO48082.1"/>
    </source>
</evidence>
<dbReference type="EMBL" id="QBMP01000249">
    <property type="protein sequence ID" value="PZO48082.1"/>
    <property type="molecule type" value="Genomic_DNA"/>
</dbReference>
<reference evidence="2" key="1">
    <citation type="submission" date="2018-04" db="EMBL/GenBank/DDBJ databases">
        <authorList>
            <person name="Cornet L."/>
        </authorList>
    </citation>
    <scope>NUCLEOTIDE SEQUENCE [LARGE SCALE GENOMIC DNA]</scope>
</reference>
<sequence length="110" mass="11812">MGDLVYKVLAADLVPFNAENNPLTLNIRGTNTNSRYDVVLASSSLRLIVDGVPRAPSNNFYEVVSNQSAKEGEFDFEVPASAGKVMLQISDESTGATAQIPFDLSAVTPY</sequence>
<name>A0A2W4WUR8_9CYAN</name>
<comment type="caution">
    <text evidence="1">The sequence shown here is derived from an EMBL/GenBank/DDBJ whole genome shotgun (WGS) entry which is preliminary data.</text>
</comment>
<dbReference type="Proteomes" id="UP000249794">
    <property type="component" value="Unassembled WGS sequence"/>
</dbReference>
<proteinExistence type="predicted"/>
<reference evidence="1 2" key="2">
    <citation type="submission" date="2018-06" db="EMBL/GenBank/DDBJ databases">
        <title>Metagenomic assembly of (sub)arctic Cyanobacteria and their associated microbiome from non-axenic cultures.</title>
        <authorList>
            <person name="Baurain D."/>
        </authorList>
    </citation>
    <scope>NUCLEOTIDE SEQUENCE [LARGE SCALE GENOMIC DNA]</scope>
    <source>
        <strain evidence="1">ULC027bin1</strain>
    </source>
</reference>
<evidence type="ECO:0000313" key="2">
    <source>
        <dbReference type="Proteomes" id="UP000249794"/>
    </source>
</evidence>
<evidence type="ECO:0008006" key="3">
    <source>
        <dbReference type="Google" id="ProtNLM"/>
    </source>
</evidence>
<organism evidence="1 2">
    <name type="scientific">Phormidesmis priestleyi</name>
    <dbReference type="NCBI Taxonomy" id="268141"/>
    <lineage>
        <taxon>Bacteria</taxon>
        <taxon>Bacillati</taxon>
        <taxon>Cyanobacteriota</taxon>
        <taxon>Cyanophyceae</taxon>
        <taxon>Leptolyngbyales</taxon>
        <taxon>Leptolyngbyaceae</taxon>
        <taxon>Phormidesmis</taxon>
    </lineage>
</organism>
<accession>A0A2W4WUR8</accession>
<gene>
    <name evidence="1" type="ORF">DCF15_18290</name>
</gene>